<organism evidence="3 4">
    <name type="scientific">Actinomyces bovis</name>
    <dbReference type="NCBI Taxonomy" id="1658"/>
    <lineage>
        <taxon>Bacteria</taxon>
        <taxon>Bacillati</taxon>
        <taxon>Actinomycetota</taxon>
        <taxon>Actinomycetes</taxon>
        <taxon>Actinomycetales</taxon>
        <taxon>Actinomycetaceae</taxon>
        <taxon>Actinomyces</taxon>
    </lineage>
</organism>
<dbReference type="RefSeq" id="WP_126622363.1">
    <property type="nucleotide sequence ID" value="NZ_UAPQ01000007.1"/>
</dbReference>
<proteinExistence type="predicted"/>
<comment type="caution">
    <text evidence="3">The sequence shown here is derived from an EMBL/GenBank/DDBJ whole genome shotgun (WGS) entry which is preliminary data.</text>
</comment>
<feature type="transmembrane region" description="Helical" evidence="2">
    <location>
        <begin position="75"/>
        <end position="97"/>
    </location>
</feature>
<keyword evidence="2" id="KW-0472">Membrane</keyword>
<evidence type="ECO:0000256" key="2">
    <source>
        <dbReference type="SAM" id="Phobius"/>
    </source>
</evidence>
<protein>
    <submittedName>
        <fullName evidence="3">Uncharacterized protein</fullName>
    </submittedName>
</protein>
<evidence type="ECO:0000313" key="3">
    <source>
        <dbReference type="EMBL" id="SPT53665.1"/>
    </source>
</evidence>
<accession>A0ABY1VNN9</accession>
<feature type="region of interest" description="Disordered" evidence="1">
    <location>
        <begin position="44"/>
        <end position="70"/>
    </location>
</feature>
<keyword evidence="2" id="KW-0812">Transmembrane</keyword>
<name>A0ABY1VNN9_9ACTO</name>
<feature type="compositionally biased region" description="Polar residues" evidence="1">
    <location>
        <begin position="53"/>
        <end position="62"/>
    </location>
</feature>
<sequence>MSMTEDKQIADEPAYGKRVSAEELAQIMREQGIQAPAGKGGDVAAGFGRANVRTPNQQSARSQAAGGTAKPKGRWGLFLIGLVTLLVLPMAVMVGAVNYVTGGNAASAAVVPESGAVYLQQGTQAGVYTTQFGYKTSDCSVKGPDGVAIVTTVTGQSSASTFKVSKSGLHTVTCPGVSPSAMVLVGPALVESRIWVGAAGILVGGFIGLVGLGLTIAGLVRVVRRRPSA</sequence>
<reference evidence="3 4" key="1">
    <citation type="submission" date="2018-06" db="EMBL/GenBank/DDBJ databases">
        <authorList>
            <consortium name="Pathogen Informatics"/>
            <person name="Doyle S."/>
        </authorList>
    </citation>
    <scope>NUCLEOTIDE SEQUENCE [LARGE SCALE GENOMIC DNA]</scope>
    <source>
        <strain evidence="3 4">NCTC11535</strain>
    </source>
</reference>
<dbReference type="EMBL" id="UAPQ01000007">
    <property type="protein sequence ID" value="SPT53665.1"/>
    <property type="molecule type" value="Genomic_DNA"/>
</dbReference>
<keyword evidence="4" id="KW-1185">Reference proteome</keyword>
<evidence type="ECO:0000313" key="4">
    <source>
        <dbReference type="Proteomes" id="UP000250006"/>
    </source>
</evidence>
<dbReference type="Proteomes" id="UP000250006">
    <property type="component" value="Unassembled WGS sequence"/>
</dbReference>
<evidence type="ECO:0000256" key="1">
    <source>
        <dbReference type="SAM" id="MobiDB-lite"/>
    </source>
</evidence>
<feature type="transmembrane region" description="Helical" evidence="2">
    <location>
        <begin position="194"/>
        <end position="220"/>
    </location>
</feature>
<keyword evidence="2" id="KW-1133">Transmembrane helix</keyword>
<gene>
    <name evidence="3" type="ORF">NCTC11535_01338</name>
</gene>